<dbReference type="GeneID" id="63750055"/>
<keyword evidence="2" id="KW-1185">Reference proteome</keyword>
<sequence>MVDRKRNTQYIPSGNHSSLNCFFCRESRRIDAVGGTVKSSFIADFRLVCAPRSRKKGYRFKVPETVSGNSSQRSCIVIDLRF</sequence>
<evidence type="ECO:0000313" key="1">
    <source>
        <dbReference type="EMBL" id="OJJ39060.1"/>
    </source>
</evidence>
<proteinExistence type="predicted"/>
<accession>A0A1L9RVU7</accession>
<dbReference type="Proteomes" id="UP000184383">
    <property type="component" value="Unassembled WGS sequence"/>
</dbReference>
<reference evidence="2" key="1">
    <citation type="journal article" date="2017" name="Genome Biol.">
        <title>Comparative genomics reveals high biological diversity and specific adaptations in the industrially and medically important fungal genus Aspergillus.</title>
        <authorList>
            <person name="de Vries R.P."/>
            <person name="Riley R."/>
            <person name="Wiebenga A."/>
            <person name="Aguilar-Osorio G."/>
            <person name="Amillis S."/>
            <person name="Uchima C.A."/>
            <person name="Anderluh G."/>
            <person name="Asadollahi M."/>
            <person name="Askin M."/>
            <person name="Barry K."/>
            <person name="Battaglia E."/>
            <person name="Bayram O."/>
            <person name="Benocci T."/>
            <person name="Braus-Stromeyer S.A."/>
            <person name="Caldana C."/>
            <person name="Canovas D."/>
            <person name="Cerqueira G.C."/>
            <person name="Chen F."/>
            <person name="Chen W."/>
            <person name="Choi C."/>
            <person name="Clum A."/>
            <person name="Dos Santos R.A."/>
            <person name="Damasio A.R."/>
            <person name="Diallinas G."/>
            <person name="Emri T."/>
            <person name="Fekete E."/>
            <person name="Flipphi M."/>
            <person name="Freyberg S."/>
            <person name="Gallo A."/>
            <person name="Gournas C."/>
            <person name="Habgood R."/>
            <person name="Hainaut M."/>
            <person name="Harispe M.L."/>
            <person name="Henrissat B."/>
            <person name="Hilden K.S."/>
            <person name="Hope R."/>
            <person name="Hossain A."/>
            <person name="Karabika E."/>
            <person name="Karaffa L."/>
            <person name="Karanyi Z."/>
            <person name="Krasevec N."/>
            <person name="Kuo A."/>
            <person name="Kusch H."/>
            <person name="LaButti K."/>
            <person name="Lagendijk E.L."/>
            <person name="Lapidus A."/>
            <person name="Levasseur A."/>
            <person name="Lindquist E."/>
            <person name="Lipzen A."/>
            <person name="Logrieco A.F."/>
            <person name="MacCabe A."/>
            <person name="Maekelae M.R."/>
            <person name="Malavazi I."/>
            <person name="Melin P."/>
            <person name="Meyer V."/>
            <person name="Mielnichuk N."/>
            <person name="Miskei M."/>
            <person name="Molnar A.P."/>
            <person name="Mule G."/>
            <person name="Ngan C.Y."/>
            <person name="Orejas M."/>
            <person name="Orosz E."/>
            <person name="Ouedraogo J.P."/>
            <person name="Overkamp K.M."/>
            <person name="Park H.-S."/>
            <person name="Perrone G."/>
            <person name="Piumi F."/>
            <person name="Punt P.J."/>
            <person name="Ram A.F."/>
            <person name="Ramon A."/>
            <person name="Rauscher S."/>
            <person name="Record E."/>
            <person name="Riano-Pachon D.M."/>
            <person name="Robert V."/>
            <person name="Roehrig J."/>
            <person name="Ruller R."/>
            <person name="Salamov A."/>
            <person name="Salih N.S."/>
            <person name="Samson R.A."/>
            <person name="Sandor E."/>
            <person name="Sanguinetti M."/>
            <person name="Schuetze T."/>
            <person name="Sepcic K."/>
            <person name="Shelest E."/>
            <person name="Sherlock G."/>
            <person name="Sophianopoulou V."/>
            <person name="Squina F.M."/>
            <person name="Sun H."/>
            <person name="Susca A."/>
            <person name="Todd R.B."/>
            <person name="Tsang A."/>
            <person name="Unkles S.E."/>
            <person name="van de Wiele N."/>
            <person name="van Rossen-Uffink D."/>
            <person name="Oliveira J.V."/>
            <person name="Vesth T.C."/>
            <person name="Visser J."/>
            <person name="Yu J.-H."/>
            <person name="Zhou M."/>
            <person name="Andersen M.R."/>
            <person name="Archer D.B."/>
            <person name="Baker S.E."/>
            <person name="Benoit I."/>
            <person name="Brakhage A.A."/>
            <person name="Braus G.H."/>
            <person name="Fischer R."/>
            <person name="Frisvad J.C."/>
            <person name="Goldman G.H."/>
            <person name="Houbraken J."/>
            <person name="Oakley B."/>
            <person name="Pocsi I."/>
            <person name="Scazzocchio C."/>
            <person name="Seiboth B."/>
            <person name="vanKuyk P.A."/>
            <person name="Wortman J."/>
            <person name="Dyer P.S."/>
            <person name="Grigoriev I.V."/>
        </authorList>
    </citation>
    <scope>NUCLEOTIDE SEQUENCE [LARGE SCALE GENOMIC DNA]</scope>
    <source>
        <strain evidence="2">DTO 134E9</strain>
    </source>
</reference>
<evidence type="ECO:0000313" key="2">
    <source>
        <dbReference type="Proteomes" id="UP000184383"/>
    </source>
</evidence>
<dbReference type="VEuPathDB" id="FungiDB:ASPWEDRAFT_353436"/>
<dbReference type="AlphaFoldDB" id="A0A1L9RVU7"/>
<gene>
    <name evidence="1" type="ORF">ASPWEDRAFT_353436</name>
</gene>
<dbReference type="RefSeq" id="XP_040692736.1">
    <property type="nucleotide sequence ID" value="XM_040834207.1"/>
</dbReference>
<dbReference type="EMBL" id="KV878210">
    <property type="protein sequence ID" value="OJJ39060.1"/>
    <property type="molecule type" value="Genomic_DNA"/>
</dbReference>
<name>A0A1L9RVU7_ASPWE</name>
<protein>
    <submittedName>
        <fullName evidence="1">Uncharacterized protein</fullName>
    </submittedName>
</protein>
<organism evidence="1 2">
    <name type="scientific">Aspergillus wentii DTO 134E9</name>
    <dbReference type="NCBI Taxonomy" id="1073089"/>
    <lineage>
        <taxon>Eukaryota</taxon>
        <taxon>Fungi</taxon>
        <taxon>Dikarya</taxon>
        <taxon>Ascomycota</taxon>
        <taxon>Pezizomycotina</taxon>
        <taxon>Eurotiomycetes</taxon>
        <taxon>Eurotiomycetidae</taxon>
        <taxon>Eurotiales</taxon>
        <taxon>Aspergillaceae</taxon>
        <taxon>Aspergillus</taxon>
        <taxon>Aspergillus subgen. Cremei</taxon>
    </lineage>
</organism>